<dbReference type="OrthoDB" id="3639203at2759"/>
<feature type="region of interest" description="Disordered" evidence="2">
    <location>
        <begin position="94"/>
        <end position="123"/>
    </location>
</feature>
<name>M3ATH9_PSEFD</name>
<evidence type="ECO:0000259" key="3">
    <source>
        <dbReference type="Pfam" id="PF01055"/>
    </source>
</evidence>
<dbReference type="PANTHER" id="PTHR43863:SF2">
    <property type="entry name" value="MALTASE-GLUCOAMYLASE"/>
    <property type="match status" value="1"/>
</dbReference>
<evidence type="ECO:0000313" key="5">
    <source>
        <dbReference type="EMBL" id="EME80463.1"/>
    </source>
</evidence>
<dbReference type="InterPro" id="IPR013780">
    <property type="entry name" value="Glyco_hydro_b"/>
</dbReference>
<evidence type="ECO:0000256" key="1">
    <source>
        <dbReference type="ARBA" id="ARBA00007806"/>
    </source>
</evidence>
<dbReference type="RefSeq" id="XP_007929391.1">
    <property type="nucleotide sequence ID" value="XM_007931200.1"/>
</dbReference>
<dbReference type="GO" id="GO:0005975">
    <property type="term" value="P:carbohydrate metabolic process"/>
    <property type="evidence" value="ECO:0007669"/>
    <property type="project" value="InterPro"/>
</dbReference>
<feature type="domain" description="Glycoside hydrolase family 31 TIM barrel" evidence="3">
    <location>
        <begin position="1061"/>
        <end position="1276"/>
    </location>
</feature>
<proteinExistence type="inferred from homology"/>
<dbReference type="PANTHER" id="PTHR43863">
    <property type="entry name" value="HYDROLASE, PUTATIVE (AFU_ORTHOLOGUE AFUA_1G03140)-RELATED"/>
    <property type="match status" value="1"/>
</dbReference>
<dbReference type="HOGENOM" id="CLU_253653_0_0_1"/>
<dbReference type="InterPro" id="IPR000322">
    <property type="entry name" value="Glyco_hydro_31_TIM"/>
</dbReference>
<reference evidence="5 6" key="1">
    <citation type="journal article" date="2012" name="PLoS Pathog.">
        <title>Diverse lifestyles and strategies of plant pathogenesis encoded in the genomes of eighteen Dothideomycetes fungi.</title>
        <authorList>
            <person name="Ohm R.A."/>
            <person name="Feau N."/>
            <person name="Henrissat B."/>
            <person name="Schoch C.L."/>
            <person name="Horwitz B.A."/>
            <person name="Barry K.W."/>
            <person name="Condon B.J."/>
            <person name="Copeland A.C."/>
            <person name="Dhillon B."/>
            <person name="Glaser F."/>
            <person name="Hesse C.N."/>
            <person name="Kosti I."/>
            <person name="LaButti K."/>
            <person name="Lindquist E.A."/>
            <person name="Lucas S."/>
            <person name="Salamov A.A."/>
            <person name="Bradshaw R.E."/>
            <person name="Ciuffetti L."/>
            <person name="Hamelin R.C."/>
            <person name="Kema G.H.J."/>
            <person name="Lawrence C."/>
            <person name="Scott J.A."/>
            <person name="Spatafora J.W."/>
            <person name="Turgeon B.G."/>
            <person name="de Wit P.J.G.M."/>
            <person name="Zhong S."/>
            <person name="Goodwin S.B."/>
            <person name="Grigoriev I.V."/>
        </authorList>
    </citation>
    <scope>NUCLEOTIDE SEQUENCE [LARGE SCALE GENOMIC DNA]</scope>
    <source>
        <strain evidence="5 6">CIRAD86</strain>
    </source>
</reference>
<dbReference type="GeneID" id="19333735"/>
<keyword evidence="6" id="KW-1185">Reference proteome</keyword>
<evidence type="ECO:0000256" key="2">
    <source>
        <dbReference type="SAM" id="MobiDB-lite"/>
    </source>
</evidence>
<dbReference type="eggNOG" id="KOG1066">
    <property type="taxonomic scope" value="Eukaryota"/>
</dbReference>
<dbReference type="KEGG" id="pfj:MYCFIDRAFT_177404"/>
<feature type="compositionally biased region" description="Basic and acidic residues" evidence="2">
    <location>
        <begin position="190"/>
        <end position="203"/>
    </location>
</feature>
<dbReference type="EMBL" id="KB446561">
    <property type="protein sequence ID" value="EME80463.1"/>
    <property type="molecule type" value="Genomic_DNA"/>
</dbReference>
<dbReference type="Gene3D" id="3.20.20.80">
    <property type="entry name" value="Glycosidases"/>
    <property type="match status" value="2"/>
</dbReference>
<feature type="domain" description="Glycosyl hydrolase family 31 C-terminal" evidence="4">
    <location>
        <begin position="1287"/>
        <end position="1397"/>
    </location>
</feature>
<protein>
    <submittedName>
        <fullName evidence="5">Glycoside hydrolase family 31 protein</fullName>
    </submittedName>
</protein>
<evidence type="ECO:0000313" key="6">
    <source>
        <dbReference type="Proteomes" id="UP000016932"/>
    </source>
</evidence>
<dbReference type="SUPFAM" id="SSF51011">
    <property type="entry name" value="Glycosyl hydrolase domain"/>
    <property type="match status" value="1"/>
</dbReference>
<feature type="compositionally biased region" description="Polar residues" evidence="2">
    <location>
        <begin position="94"/>
        <end position="106"/>
    </location>
</feature>
<dbReference type="InterPro" id="IPR048395">
    <property type="entry name" value="Glyco_hydro_31_C"/>
</dbReference>
<evidence type="ECO:0000259" key="4">
    <source>
        <dbReference type="Pfam" id="PF21365"/>
    </source>
</evidence>
<dbReference type="SUPFAM" id="SSF51445">
    <property type="entry name" value="(Trans)glycosidases"/>
    <property type="match status" value="1"/>
</dbReference>
<feature type="region of interest" description="Disordered" evidence="2">
    <location>
        <begin position="283"/>
        <end position="308"/>
    </location>
</feature>
<dbReference type="Pfam" id="PF01055">
    <property type="entry name" value="Glyco_hydro_31_2nd"/>
    <property type="match status" value="1"/>
</dbReference>
<dbReference type="VEuPathDB" id="FungiDB:MYCFIDRAFT_177404"/>
<sequence length="1411" mass="157316">MPPLYQFYVNKAEAWAGTESATTRSGQHHCSEAAGPQHTDHDVELIQQMIDSKLISLQDVLRQHALFHEATAGSGAPPASDHLVSADCGVDAPSRTSNMAGRSTVNAEHHAAPADHHEAMTEHAATADHQEAMTEHAATADHQEAMTEQAATADHQEAMTEHAATADHHEAMTEHAATADHHEAMTEHAATADHHEARTEHAATADQGNAHPSSLRSPVSRQKENLPVVGRRLKANALITRYEQRGNNRSLAPTFKQPTLFHYGAHRMPGSSSFQEITSLSPSLGHHAASADPPPGPPNFGHHAAPADMSPYRGPFTISTLVAHFAPPPRPIIDSVWTPAIFPANPGNSNDRNVVLDGGWRDELRTFLDFNNHGSTTEILPTLSDWFLQARRRRNVKDIANLPVRQQAELLVPMSDLRDTWIIWEAHSRDPNRLSWGNANNGPRPDTLCHDAVLRFGCSSFHRAPLHPIRNVTKFARAFTKGGVMYPRPKPLRDGYIPCGLAHPFSGSPEPCSDPSCGSADPSSSQLPYCGSADHAVTPGDWYDVPGDIQLPFDFEKYDMHRQPKVPGGLSRAKSCVSTLPDVFYDWKFRAWLADRVFFLLRQICPHLKPWKYHQSICDTNPEVLADPNHWSSPARDRNVDVDDPDINIGYFDFDAYCDPHGLERASLSWPMFAQLGCGLISHQDWVHIAILRYGRRDLIDGARKMLLVASHIASRSTMSVRAATSGQTMSVGPIDAQMPTTLFDVPVSCIALSLVSGPPYSRKINASFLGYRYWITEGSGTRPQREILGWFGNASSLSASHIKSLRAPKWLKLSGENTYGSVQTLKTIGGEMVFLHQVRVVLLELVDCAIFLIGRQVCHLCTDEIHPLGKIGVAGKTRNSDDKDVATTQLPYHHEPLIGNVRNELVDHEQQRLCVRVELCKHRGDGVWLPEESIYISINHIAPQGDYDLLQRRLPAVTGRAPTPPDFSLGYLHRKLRYENQTEFIQLAQNFHDYDIPVSMLVIDYHSWARSKLRSPYQTHHAGLSLGFESRQAFLLIQWLTLKVKELTGAEIMASLWPSSLLKANYFDQGIKNFCIDQADGRNLGEAYSNNGMSDFVHSPPYPISDVLYYAGTQTSAGKLYPWEHQQAIENGLRNATGTKMGEPWQYLSLSRSGYIGSQRFCSMIWSGDTTSVWETLAAQVASGLSAAATGWSWWTLDLGGFQGDPTIDWSSNVDEEAYRELYVRWLQWGTFLPFMRNLIEVAHLARRSLLKYGEHNLPIIKSYINLRYQLKPYVKALFDQFSLTGRMIMRPLCMDFSVSDPNILLYSANNSNYTTQQYMFGPSVLVTPVTLPNMTEWTVYLPKTKAEAAIPTGHGGFNATATTKPWTYWWTHELFAGGREVTVPAPLEHIPVFFLGNREQIMNCMSDSS</sequence>
<feature type="compositionally biased region" description="Polar residues" evidence="2">
    <location>
        <begin position="206"/>
        <end position="220"/>
    </location>
</feature>
<accession>M3ATH9</accession>
<organism evidence="5 6">
    <name type="scientific">Pseudocercospora fijiensis (strain CIRAD86)</name>
    <name type="common">Black leaf streak disease fungus</name>
    <name type="synonym">Mycosphaerella fijiensis</name>
    <dbReference type="NCBI Taxonomy" id="383855"/>
    <lineage>
        <taxon>Eukaryota</taxon>
        <taxon>Fungi</taxon>
        <taxon>Dikarya</taxon>
        <taxon>Ascomycota</taxon>
        <taxon>Pezizomycotina</taxon>
        <taxon>Dothideomycetes</taxon>
        <taxon>Dothideomycetidae</taxon>
        <taxon>Mycosphaerellales</taxon>
        <taxon>Mycosphaerellaceae</taxon>
        <taxon>Pseudocercospora</taxon>
    </lineage>
</organism>
<dbReference type="GO" id="GO:0004553">
    <property type="term" value="F:hydrolase activity, hydrolyzing O-glycosyl compounds"/>
    <property type="evidence" value="ECO:0007669"/>
    <property type="project" value="InterPro"/>
</dbReference>
<dbReference type="InterPro" id="IPR051816">
    <property type="entry name" value="Glycosyl_Hydrolase_31"/>
</dbReference>
<dbReference type="Proteomes" id="UP000016932">
    <property type="component" value="Unassembled WGS sequence"/>
</dbReference>
<dbReference type="InterPro" id="IPR017853">
    <property type="entry name" value="GH"/>
</dbReference>
<feature type="region of interest" description="Disordered" evidence="2">
    <location>
        <begin position="190"/>
        <end position="223"/>
    </location>
</feature>
<gene>
    <name evidence="5" type="ORF">MYCFIDRAFT_177404</name>
</gene>
<dbReference type="STRING" id="383855.M3ATH9"/>
<dbReference type="Pfam" id="PF21365">
    <property type="entry name" value="Glyco_hydro_31_3rd"/>
    <property type="match status" value="1"/>
</dbReference>
<dbReference type="Gene3D" id="2.60.40.1180">
    <property type="entry name" value="Golgi alpha-mannosidase II"/>
    <property type="match status" value="1"/>
</dbReference>
<comment type="similarity">
    <text evidence="1">Belongs to the glycosyl hydrolase 31 family.</text>
</comment>
<keyword evidence="5" id="KW-0378">Hydrolase</keyword>
<feature type="compositionally biased region" description="Basic and acidic residues" evidence="2">
    <location>
        <begin position="107"/>
        <end position="123"/>
    </location>
</feature>